<dbReference type="Pfam" id="PF02653">
    <property type="entry name" value="BPD_transp_2"/>
    <property type="match status" value="1"/>
</dbReference>
<dbReference type="Proteomes" id="UP000672097">
    <property type="component" value="Unassembled WGS sequence"/>
</dbReference>
<keyword evidence="4 9" id="KW-0812">Transmembrane</keyword>
<feature type="transmembrane region" description="Helical" evidence="9">
    <location>
        <begin position="55"/>
        <end position="74"/>
    </location>
</feature>
<dbReference type="EMBL" id="JAGQDG010000003">
    <property type="protein sequence ID" value="MBQ0935415.1"/>
    <property type="molecule type" value="Genomic_DNA"/>
</dbReference>
<keyword evidence="11" id="KW-1185">Reference proteome</keyword>
<dbReference type="RefSeq" id="WP_210808349.1">
    <property type="nucleotide sequence ID" value="NZ_JAGQDG010000003.1"/>
</dbReference>
<comment type="similarity">
    <text evidence="8">Belongs to the binding-protein-dependent transport system permease family. LivHM subfamily.</text>
</comment>
<feature type="transmembrane region" description="Helical" evidence="9">
    <location>
        <begin position="80"/>
        <end position="101"/>
    </location>
</feature>
<reference evidence="10 11" key="1">
    <citation type="submission" date="2021-04" db="EMBL/GenBank/DDBJ databases">
        <title>The genome sequence of type strain Ideonella paludis KCTC 32238.</title>
        <authorList>
            <person name="Liu Y."/>
        </authorList>
    </citation>
    <scope>NUCLEOTIDE SEQUENCE [LARGE SCALE GENOMIC DNA]</scope>
    <source>
        <strain evidence="10 11">KCTC 32238</strain>
    </source>
</reference>
<keyword evidence="5" id="KW-0029">Amino-acid transport</keyword>
<protein>
    <submittedName>
        <fullName evidence="10">Branched-chain amino acid ABC transporter permease</fullName>
    </submittedName>
</protein>
<dbReference type="PANTHER" id="PTHR11795:SF442">
    <property type="entry name" value="ABC TRANSPORTER ATP-BINDING PROTEIN"/>
    <property type="match status" value="1"/>
</dbReference>
<comment type="caution">
    <text evidence="10">The sequence shown here is derived from an EMBL/GenBank/DDBJ whole genome shotgun (WGS) entry which is preliminary data.</text>
</comment>
<name>A0ABS5DWC3_9BURK</name>
<evidence type="ECO:0000256" key="4">
    <source>
        <dbReference type="ARBA" id="ARBA00022692"/>
    </source>
</evidence>
<feature type="transmembrane region" description="Helical" evidence="9">
    <location>
        <begin position="277"/>
        <end position="305"/>
    </location>
</feature>
<feature type="transmembrane region" description="Helical" evidence="9">
    <location>
        <begin position="195"/>
        <end position="214"/>
    </location>
</feature>
<dbReference type="PANTHER" id="PTHR11795">
    <property type="entry name" value="BRANCHED-CHAIN AMINO ACID TRANSPORT SYSTEM PERMEASE PROTEIN LIVH"/>
    <property type="match status" value="1"/>
</dbReference>
<dbReference type="CDD" id="cd06582">
    <property type="entry name" value="TM_PBP1_LivH_like"/>
    <property type="match status" value="1"/>
</dbReference>
<organism evidence="10 11">
    <name type="scientific">Ideonella paludis</name>
    <dbReference type="NCBI Taxonomy" id="1233411"/>
    <lineage>
        <taxon>Bacteria</taxon>
        <taxon>Pseudomonadati</taxon>
        <taxon>Pseudomonadota</taxon>
        <taxon>Betaproteobacteria</taxon>
        <taxon>Burkholderiales</taxon>
        <taxon>Sphaerotilaceae</taxon>
        <taxon>Ideonella</taxon>
    </lineage>
</organism>
<evidence type="ECO:0000256" key="3">
    <source>
        <dbReference type="ARBA" id="ARBA00022475"/>
    </source>
</evidence>
<evidence type="ECO:0000313" key="10">
    <source>
        <dbReference type="EMBL" id="MBQ0935415.1"/>
    </source>
</evidence>
<evidence type="ECO:0000256" key="9">
    <source>
        <dbReference type="SAM" id="Phobius"/>
    </source>
</evidence>
<feature type="transmembrane region" description="Helical" evidence="9">
    <location>
        <begin position="27"/>
        <end position="48"/>
    </location>
</feature>
<evidence type="ECO:0000256" key="7">
    <source>
        <dbReference type="ARBA" id="ARBA00023136"/>
    </source>
</evidence>
<evidence type="ECO:0000256" key="2">
    <source>
        <dbReference type="ARBA" id="ARBA00022448"/>
    </source>
</evidence>
<feature type="transmembrane region" description="Helical" evidence="9">
    <location>
        <begin position="317"/>
        <end position="334"/>
    </location>
</feature>
<evidence type="ECO:0000256" key="5">
    <source>
        <dbReference type="ARBA" id="ARBA00022970"/>
    </source>
</evidence>
<evidence type="ECO:0000256" key="6">
    <source>
        <dbReference type="ARBA" id="ARBA00022989"/>
    </source>
</evidence>
<dbReference type="InterPro" id="IPR001851">
    <property type="entry name" value="ABC_transp_permease"/>
</dbReference>
<sequence>MSVAKPLAVPPGAGAAIPKAQFDWRPVLLLLAVALAGVPLVGSGSTWLTLTVAGLAMGLIIFIIASGLTLVFGLMDVLNFGHGVFIAMGAFVATSVMAGMADWTASASLMHNLVAVFCAMLAAMSVAGALGWAFERVIVRPVYGQHLKQILITMGGMIVGEEVIKMIWGPQQIPLPLPEALRGALLWGDAAIEKYRLLAVVIGLGVFAALAYTLNRTKVGLLIRAGVQDREMVESLGYRIRRLFVGVFVAGSALAGLGGVMWGLYQQNVHPQIGAQVNTLIFIVIIIGGLGSTLGCFMGALLVGLMANYAGFAFPKLALFSNIVLMVAVLLWRPQGLYPVSQR</sequence>
<feature type="transmembrane region" description="Helical" evidence="9">
    <location>
        <begin position="243"/>
        <end position="265"/>
    </location>
</feature>
<keyword evidence="7 9" id="KW-0472">Membrane</keyword>
<evidence type="ECO:0000256" key="1">
    <source>
        <dbReference type="ARBA" id="ARBA00004651"/>
    </source>
</evidence>
<dbReference type="InterPro" id="IPR052157">
    <property type="entry name" value="BCAA_transport_permease"/>
</dbReference>
<evidence type="ECO:0000313" key="11">
    <source>
        <dbReference type="Proteomes" id="UP000672097"/>
    </source>
</evidence>
<feature type="transmembrane region" description="Helical" evidence="9">
    <location>
        <begin position="113"/>
        <end position="134"/>
    </location>
</feature>
<proteinExistence type="inferred from homology"/>
<keyword evidence="6 9" id="KW-1133">Transmembrane helix</keyword>
<comment type="subcellular location">
    <subcellularLocation>
        <location evidence="1">Cell membrane</location>
        <topology evidence="1">Multi-pass membrane protein</topology>
    </subcellularLocation>
</comment>
<keyword evidence="3" id="KW-1003">Cell membrane</keyword>
<keyword evidence="2" id="KW-0813">Transport</keyword>
<gene>
    <name evidence="10" type="ORF">KAK11_08760</name>
</gene>
<evidence type="ECO:0000256" key="8">
    <source>
        <dbReference type="ARBA" id="ARBA00037998"/>
    </source>
</evidence>
<accession>A0ABS5DWC3</accession>